<evidence type="ECO:0000313" key="1">
    <source>
        <dbReference type="EMBL" id="MBP1890918.1"/>
    </source>
</evidence>
<protein>
    <submittedName>
        <fullName evidence="1">Uncharacterized protein</fullName>
    </submittedName>
</protein>
<comment type="caution">
    <text evidence="1">The sequence shown here is derived from an EMBL/GenBank/DDBJ whole genome shotgun (WGS) entry which is preliminary data.</text>
</comment>
<accession>A0ABS4F3T8</accession>
<reference evidence="1 2" key="1">
    <citation type="submission" date="2021-03" db="EMBL/GenBank/DDBJ databases">
        <title>Genomic Encyclopedia of Type Strains, Phase IV (KMG-IV): sequencing the most valuable type-strain genomes for metagenomic binning, comparative biology and taxonomic classification.</title>
        <authorList>
            <person name="Goeker M."/>
        </authorList>
    </citation>
    <scope>NUCLEOTIDE SEQUENCE [LARGE SCALE GENOMIC DNA]</scope>
    <source>
        <strain evidence="1 2">DSM 3984</strain>
    </source>
</reference>
<organism evidence="1 2">
    <name type="scientific">Clostridium moniliforme</name>
    <dbReference type="NCBI Taxonomy" id="39489"/>
    <lineage>
        <taxon>Bacteria</taxon>
        <taxon>Bacillati</taxon>
        <taxon>Bacillota</taxon>
        <taxon>Clostridia</taxon>
        <taxon>Eubacteriales</taxon>
        <taxon>Clostridiaceae</taxon>
        <taxon>Clostridium</taxon>
    </lineage>
</organism>
<evidence type="ECO:0000313" key="2">
    <source>
        <dbReference type="Proteomes" id="UP000783390"/>
    </source>
</evidence>
<gene>
    <name evidence="1" type="ORF">J2Z53_002578</name>
</gene>
<keyword evidence="2" id="KW-1185">Reference proteome</keyword>
<proteinExistence type="predicted"/>
<dbReference type="EMBL" id="JAGGJZ010000022">
    <property type="protein sequence ID" value="MBP1890918.1"/>
    <property type="molecule type" value="Genomic_DNA"/>
</dbReference>
<sequence length="30" mass="3208">MKGAFEHSIESWALAKKGGTAESFSSLYCA</sequence>
<name>A0ABS4F3T8_9CLOT</name>
<dbReference type="Proteomes" id="UP000783390">
    <property type="component" value="Unassembled WGS sequence"/>
</dbReference>